<dbReference type="PROSITE" id="PS00626">
    <property type="entry name" value="RCC1_2"/>
    <property type="match status" value="1"/>
</dbReference>
<dbReference type="RefSeq" id="XP_011386574.1">
    <property type="nucleotide sequence ID" value="XM_011388272.1"/>
</dbReference>
<dbReference type="OrthoDB" id="5370059at2759"/>
<dbReference type="InParanoid" id="A0A0D1D1Y5"/>
<evidence type="ECO:0000256" key="1">
    <source>
        <dbReference type="ARBA" id="ARBA00022737"/>
    </source>
</evidence>
<dbReference type="GeneID" id="23562007"/>
<gene>
    <name evidence="2" type="ORF">UMAG_00805</name>
</gene>
<dbReference type="OMA" id="DGRGRCM"/>
<dbReference type="VEuPathDB" id="FungiDB:UMAG_00805"/>
<dbReference type="AlphaFoldDB" id="A0A0D1D1Y5"/>
<dbReference type="InterPro" id="IPR000408">
    <property type="entry name" value="Reg_chr_condens"/>
</dbReference>
<dbReference type="SUPFAM" id="SSF50985">
    <property type="entry name" value="RCC1/BLIP-II"/>
    <property type="match status" value="1"/>
</dbReference>
<dbReference type="InterPro" id="IPR051210">
    <property type="entry name" value="Ub_ligase/GEF_domain"/>
</dbReference>
<dbReference type="Pfam" id="PF13540">
    <property type="entry name" value="RCC1_2"/>
    <property type="match status" value="1"/>
</dbReference>
<dbReference type="EMBL" id="CM003140">
    <property type="protein sequence ID" value="KIS72403.1"/>
    <property type="molecule type" value="Genomic_DNA"/>
</dbReference>
<keyword evidence="3" id="KW-1185">Reference proteome</keyword>
<name>A0A0D1D1Y5_MYCMD</name>
<keyword evidence="1" id="KW-0677">Repeat</keyword>
<evidence type="ECO:0000313" key="2">
    <source>
        <dbReference type="EMBL" id="KIS72403.1"/>
    </source>
</evidence>
<protein>
    <submittedName>
        <fullName evidence="2">Uncharacterized protein</fullName>
    </submittedName>
</protein>
<reference evidence="2 3" key="1">
    <citation type="journal article" date="2006" name="Nature">
        <title>Insights from the genome of the biotrophic fungal plant pathogen Ustilago maydis.</title>
        <authorList>
            <person name="Kamper J."/>
            <person name="Kahmann R."/>
            <person name="Bolker M."/>
            <person name="Ma L.J."/>
            <person name="Brefort T."/>
            <person name="Saville B.J."/>
            <person name="Banuett F."/>
            <person name="Kronstad J.W."/>
            <person name="Gold S.E."/>
            <person name="Muller O."/>
            <person name="Perlin M.H."/>
            <person name="Wosten H.A."/>
            <person name="de Vries R."/>
            <person name="Ruiz-Herrera J."/>
            <person name="Reynaga-Pena C.G."/>
            <person name="Snetselaar K."/>
            <person name="McCann M."/>
            <person name="Perez-Martin J."/>
            <person name="Feldbrugge M."/>
            <person name="Basse C.W."/>
            <person name="Steinberg G."/>
            <person name="Ibeas J.I."/>
            <person name="Holloman W."/>
            <person name="Guzman P."/>
            <person name="Farman M."/>
            <person name="Stajich J.E."/>
            <person name="Sentandreu R."/>
            <person name="Gonzalez-Prieto J.M."/>
            <person name="Kennell J.C."/>
            <person name="Molina L."/>
            <person name="Schirawski J."/>
            <person name="Mendoza-Mendoza A."/>
            <person name="Greilinger D."/>
            <person name="Munch K."/>
            <person name="Rossel N."/>
            <person name="Scherer M."/>
            <person name="Vranes M."/>
            <person name="Ladendorf O."/>
            <person name="Vincon V."/>
            <person name="Fuchs U."/>
            <person name="Sandrock B."/>
            <person name="Meng S."/>
            <person name="Ho E.C."/>
            <person name="Cahill M.J."/>
            <person name="Boyce K.J."/>
            <person name="Klose J."/>
            <person name="Klosterman S.J."/>
            <person name="Deelstra H.J."/>
            <person name="Ortiz-Castellanos L."/>
            <person name="Li W."/>
            <person name="Sanchez-Alonso P."/>
            <person name="Schreier P.H."/>
            <person name="Hauser-Hahn I."/>
            <person name="Vaupel M."/>
            <person name="Koopmann E."/>
            <person name="Friedrich G."/>
            <person name="Voss H."/>
            <person name="Schluter T."/>
            <person name="Margolis J."/>
            <person name="Platt D."/>
            <person name="Swimmer C."/>
            <person name="Gnirke A."/>
            <person name="Chen F."/>
            <person name="Vysotskaia V."/>
            <person name="Mannhaupt G."/>
            <person name="Guldener U."/>
            <person name="Munsterkotter M."/>
            <person name="Haase D."/>
            <person name="Oesterheld M."/>
            <person name="Mewes H.W."/>
            <person name="Mauceli E.W."/>
            <person name="DeCaprio D."/>
            <person name="Wade C.M."/>
            <person name="Butler J."/>
            <person name="Young S."/>
            <person name="Jaffe D.B."/>
            <person name="Calvo S."/>
            <person name="Nusbaum C."/>
            <person name="Galagan J."/>
            <person name="Birren B.W."/>
        </authorList>
    </citation>
    <scope>NUCLEOTIDE SEQUENCE [LARGE SCALE GENOMIC DNA]</scope>
    <source>
        <strain evidence="3">DSM 14603 / FGSC 9021 / UM521</strain>
    </source>
</reference>
<evidence type="ECO:0000313" key="3">
    <source>
        <dbReference type="Proteomes" id="UP000000561"/>
    </source>
</evidence>
<dbReference type="InterPro" id="IPR009091">
    <property type="entry name" value="RCC1/BLIP-II"/>
</dbReference>
<proteinExistence type="predicted"/>
<dbReference type="PANTHER" id="PTHR22870">
    <property type="entry name" value="REGULATOR OF CHROMOSOME CONDENSATION"/>
    <property type="match status" value="1"/>
</dbReference>
<dbReference type="Gene3D" id="2.130.10.30">
    <property type="entry name" value="Regulator of chromosome condensation 1/beta-lactamase-inhibitor protein II"/>
    <property type="match status" value="1"/>
</dbReference>
<sequence length="447" mass="48867">MTDDKVNTRPQVLAWGSNLFAQLPTCPHDYDGDTRPRRTLDAAACIIATCSYQTVFRSPSGELRAHGESPHLIEHVCQCLLQDRPKTDTLVFVGKDIFEAVLDVEGGKACFLDYAEESEREQAFCTIEGSRWKTAAVDGRGRCMAVDLEAHVYLFGSVADLKAATQTDEAAVKLRQEARFQAHVYSNDGLVSPVQATSVAKLPRFDKVSAGNAHFVLLSRSNKEAHLSPIWIFGDARFGAVPIKPFDHTIVVGLLVATSEAASTSPTDIAYLMPVTHFSTHEGFPSGIADACAGSRHTLVLTCDGDLYGWGWNEDSALLPFGSDENGIWENNIVYEPTLVPLPRSGNDSDVSIVSINASNGRSFGITTQGQLLVAGSNEFGCLGLNETLSGLKKKPRFERDFSQIKKEYDCVNGWQMHPDWTFEGDERVVDVHATMLATLITVETTC</sequence>
<dbReference type="Proteomes" id="UP000000561">
    <property type="component" value="Chromosome 1"/>
</dbReference>
<organism evidence="2 3">
    <name type="scientific">Mycosarcoma maydis</name>
    <name type="common">Corn smut fungus</name>
    <name type="synonym">Ustilago maydis</name>
    <dbReference type="NCBI Taxonomy" id="5270"/>
    <lineage>
        <taxon>Eukaryota</taxon>
        <taxon>Fungi</taxon>
        <taxon>Dikarya</taxon>
        <taxon>Basidiomycota</taxon>
        <taxon>Ustilaginomycotina</taxon>
        <taxon>Ustilaginomycetes</taxon>
        <taxon>Ustilaginales</taxon>
        <taxon>Ustilaginaceae</taxon>
        <taxon>Mycosarcoma</taxon>
    </lineage>
</organism>
<dbReference type="STRING" id="237631.A0A0D1D1Y5"/>
<dbReference type="eggNOG" id="KOG1426">
    <property type="taxonomic scope" value="Eukaryota"/>
</dbReference>
<dbReference type="KEGG" id="uma:UMAG_00805"/>
<accession>A0A0D1D1Y5</accession>
<dbReference type="PANTHER" id="PTHR22870:SF408">
    <property type="entry name" value="OS09G0560450 PROTEIN"/>
    <property type="match status" value="1"/>
</dbReference>